<proteinExistence type="predicted"/>
<accession>A0AC35EVY4</accession>
<evidence type="ECO:0000313" key="2">
    <source>
        <dbReference type="WBParaSite" id="PS1159_v2.g11250.t1"/>
    </source>
</evidence>
<organism evidence="1 2">
    <name type="scientific">Panagrolaimus sp. PS1159</name>
    <dbReference type="NCBI Taxonomy" id="55785"/>
    <lineage>
        <taxon>Eukaryota</taxon>
        <taxon>Metazoa</taxon>
        <taxon>Ecdysozoa</taxon>
        <taxon>Nematoda</taxon>
        <taxon>Chromadorea</taxon>
        <taxon>Rhabditida</taxon>
        <taxon>Tylenchina</taxon>
        <taxon>Panagrolaimomorpha</taxon>
        <taxon>Panagrolaimoidea</taxon>
        <taxon>Panagrolaimidae</taxon>
        <taxon>Panagrolaimus</taxon>
    </lineage>
</organism>
<sequence length="99" mass="11395">MKGQSASKFAPISQLFQHLKGSKKDKSRRHTIYVAPQNDVIIEPLKTVENLKVEEDGKKVEEKEECKNSLKPRSLSHEPLSSKDNLKSKEYVSKIFWLL</sequence>
<dbReference type="Proteomes" id="UP000887580">
    <property type="component" value="Unplaced"/>
</dbReference>
<protein>
    <submittedName>
        <fullName evidence="2">Uncharacterized protein</fullName>
    </submittedName>
</protein>
<evidence type="ECO:0000313" key="1">
    <source>
        <dbReference type="Proteomes" id="UP000887580"/>
    </source>
</evidence>
<reference evidence="2" key="1">
    <citation type="submission" date="2022-11" db="UniProtKB">
        <authorList>
            <consortium name="WormBaseParasite"/>
        </authorList>
    </citation>
    <scope>IDENTIFICATION</scope>
</reference>
<dbReference type="WBParaSite" id="PS1159_v2.g11250.t1">
    <property type="protein sequence ID" value="PS1159_v2.g11250.t1"/>
    <property type="gene ID" value="PS1159_v2.g11250"/>
</dbReference>
<name>A0AC35EVY4_9BILA</name>